<accession>A0ABR7E9D2</accession>
<dbReference type="SUPFAM" id="SSF52540">
    <property type="entry name" value="P-loop containing nucleoside triphosphate hydrolases"/>
    <property type="match status" value="1"/>
</dbReference>
<protein>
    <submittedName>
        <fullName evidence="1">ATP-binding protein</fullName>
    </submittedName>
</protein>
<comment type="caution">
    <text evidence="1">The sequence shown here is derived from an EMBL/GenBank/DDBJ whole genome shotgun (WGS) entry which is preliminary data.</text>
</comment>
<organism evidence="1 2">
    <name type="scientific">Parabacteroides segnis</name>
    <dbReference type="NCBI Taxonomy" id="2763058"/>
    <lineage>
        <taxon>Bacteria</taxon>
        <taxon>Pseudomonadati</taxon>
        <taxon>Bacteroidota</taxon>
        <taxon>Bacteroidia</taxon>
        <taxon>Bacteroidales</taxon>
        <taxon>Tannerellaceae</taxon>
        <taxon>Parabacteroides</taxon>
    </lineage>
</organism>
<evidence type="ECO:0000313" key="2">
    <source>
        <dbReference type="Proteomes" id="UP000644010"/>
    </source>
</evidence>
<sequence>MKFYNREKELKQLKEIGEMSLHNAQMTVLMGRRRIGKTKLLFKATEGIPMLYFFVARKSEPMLYTNLGAIGIEKEKTKSI</sequence>
<dbReference type="PANTHER" id="PTHR34704">
    <property type="entry name" value="ATPASE"/>
    <property type="match status" value="1"/>
</dbReference>
<dbReference type="EMBL" id="JACOOI010000056">
    <property type="protein sequence ID" value="MBC5646406.1"/>
    <property type="molecule type" value="Genomic_DNA"/>
</dbReference>
<evidence type="ECO:0000313" key="1">
    <source>
        <dbReference type="EMBL" id="MBC5646406.1"/>
    </source>
</evidence>
<keyword evidence="1" id="KW-0547">Nucleotide-binding</keyword>
<proteinExistence type="predicted"/>
<dbReference type="RefSeq" id="WP_186961878.1">
    <property type="nucleotide sequence ID" value="NZ_JACOOI010000056.1"/>
</dbReference>
<keyword evidence="2" id="KW-1185">Reference proteome</keyword>
<name>A0ABR7E9D2_9BACT</name>
<gene>
    <name evidence="1" type="ORF">H8S77_26435</name>
</gene>
<dbReference type="Gene3D" id="3.40.50.300">
    <property type="entry name" value="P-loop containing nucleotide triphosphate hydrolases"/>
    <property type="match status" value="1"/>
</dbReference>
<dbReference type="InterPro" id="IPR027417">
    <property type="entry name" value="P-loop_NTPase"/>
</dbReference>
<dbReference type="PANTHER" id="PTHR34704:SF1">
    <property type="entry name" value="ATPASE"/>
    <property type="match status" value="1"/>
</dbReference>
<reference evidence="1 2" key="1">
    <citation type="submission" date="2020-08" db="EMBL/GenBank/DDBJ databases">
        <title>Genome public.</title>
        <authorList>
            <person name="Liu C."/>
            <person name="Sun Q."/>
        </authorList>
    </citation>
    <scope>NUCLEOTIDE SEQUENCE [LARGE SCALE GENOMIC DNA]</scope>
    <source>
        <strain evidence="1 2">BX2</strain>
    </source>
</reference>
<dbReference type="Proteomes" id="UP000644010">
    <property type="component" value="Unassembled WGS sequence"/>
</dbReference>
<dbReference type="GO" id="GO:0005524">
    <property type="term" value="F:ATP binding"/>
    <property type="evidence" value="ECO:0007669"/>
    <property type="project" value="UniProtKB-KW"/>
</dbReference>
<keyword evidence="1" id="KW-0067">ATP-binding</keyword>